<organism evidence="1 2">
    <name type="scientific">Paramecium sonneborni</name>
    <dbReference type="NCBI Taxonomy" id="65129"/>
    <lineage>
        <taxon>Eukaryota</taxon>
        <taxon>Sar</taxon>
        <taxon>Alveolata</taxon>
        <taxon>Ciliophora</taxon>
        <taxon>Intramacronucleata</taxon>
        <taxon>Oligohymenophorea</taxon>
        <taxon>Peniculida</taxon>
        <taxon>Parameciidae</taxon>
        <taxon>Paramecium</taxon>
    </lineage>
</organism>
<evidence type="ECO:0000313" key="1">
    <source>
        <dbReference type="EMBL" id="CAD8104186.1"/>
    </source>
</evidence>
<accession>A0A8S1PMG2</accession>
<keyword evidence="2" id="KW-1185">Reference proteome</keyword>
<protein>
    <submittedName>
        <fullName evidence="1">Uncharacterized protein</fullName>
    </submittedName>
</protein>
<evidence type="ECO:0000313" key="2">
    <source>
        <dbReference type="Proteomes" id="UP000692954"/>
    </source>
</evidence>
<dbReference type="AlphaFoldDB" id="A0A8S1PMG2"/>
<dbReference type="Proteomes" id="UP000692954">
    <property type="component" value="Unassembled WGS sequence"/>
</dbReference>
<sequence length="127" mass="15959">MQYFKQKLKAIYLDCIQYLENSKTFRLEINLDLLYHFNIQKKKRFMEGKKRDFKQCQRYSILDIFGFLTKKQNLRNLDQDVKKKSNKKIQLKKQRNILFLRCMRRNQNELIRKIQLERYLMKFYNFQ</sequence>
<comment type="caution">
    <text evidence="1">The sequence shown here is derived from an EMBL/GenBank/DDBJ whole genome shotgun (WGS) entry which is preliminary data.</text>
</comment>
<proteinExistence type="predicted"/>
<name>A0A8S1PMG2_9CILI</name>
<dbReference type="EMBL" id="CAJJDN010000081">
    <property type="protein sequence ID" value="CAD8104186.1"/>
    <property type="molecule type" value="Genomic_DNA"/>
</dbReference>
<reference evidence="1" key="1">
    <citation type="submission" date="2021-01" db="EMBL/GenBank/DDBJ databases">
        <authorList>
            <consortium name="Genoscope - CEA"/>
            <person name="William W."/>
        </authorList>
    </citation>
    <scope>NUCLEOTIDE SEQUENCE</scope>
</reference>
<gene>
    <name evidence="1" type="ORF">PSON_ATCC_30995.1.T0810229</name>
</gene>